<dbReference type="InterPro" id="IPR027417">
    <property type="entry name" value="P-loop_NTPase"/>
</dbReference>
<feature type="compositionally biased region" description="Basic and acidic residues" evidence="1">
    <location>
        <begin position="84"/>
        <end position="96"/>
    </location>
</feature>
<evidence type="ECO:0000256" key="1">
    <source>
        <dbReference type="SAM" id="MobiDB-lite"/>
    </source>
</evidence>
<dbReference type="EMBL" id="AM484963">
    <property type="protein sequence ID" value="CAN77688.1"/>
    <property type="molecule type" value="Genomic_DNA"/>
</dbReference>
<dbReference type="SUPFAM" id="SSF52540">
    <property type="entry name" value="P-loop containing nucleoside triphosphate hydrolases"/>
    <property type="match status" value="1"/>
</dbReference>
<feature type="compositionally biased region" description="Basic and acidic residues" evidence="1">
    <location>
        <begin position="49"/>
        <end position="63"/>
    </location>
</feature>
<organism evidence="2">
    <name type="scientific">Vitis vinifera</name>
    <name type="common">Grape</name>
    <dbReference type="NCBI Taxonomy" id="29760"/>
    <lineage>
        <taxon>Eukaryota</taxon>
        <taxon>Viridiplantae</taxon>
        <taxon>Streptophyta</taxon>
        <taxon>Embryophyta</taxon>
        <taxon>Tracheophyta</taxon>
        <taxon>Spermatophyta</taxon>
        <taxon>Magnoliopsida</taxon>
        <taxon>eudicotyledons</taxon>
        <taxon>Gunneridae</taxon>
        <taxon>Pentapetalae</taxon>
        <taxon>rosids</taxon>
        <taxon>Vitales</taxon>
        <taxon>Vitaceae</taxon>
        <taxon>Viteae</taxon>
        <taxon>Vitis</taxon>
    </lineage>
</organism>
<reference evidence="2" key="1">
    <citation type="journal article" date="2007" name="PLoS ONE">
        <title>The first genome sequence of an elite grapevine cultivar (Pinot noir Vitis vinifera L.): coping with a highly heterozygous genome.</title>
        <authorList>
            <person name="Velasco R."/>
            <person name="Zharkikh A."/>
            <person name="Troggio M."/>
            <person name="Cartwright D.A."/>
            <person name="Cestaro A."/>
            <person name="Pruss D."/>
            <person name="Pindo M."/>
            <person name="FitzGerald L.M."/>
            <person name="Vezzulli S."/>
            <person name="Reid J."/>
            <person name="Malacarne G."/>
            <person name="Iliev D."/>
            <person name="Coppola G."/>
            <person name="Wardell B."/>
            <person name="Micheletti D."/>
            <person name="Macalma T."/>
            <person name="Facci M."/>
            <person name="Mitchell J.T."/>
            <person name="Perazzolli M."/>
            <person name="Eldredge G."/>
            <person name="Gatto P."/>
            <person name="Oyzerski R."/>
            <person name="Moretto M."/>
            <person name="Gutin N."/>
            <person name="Stefanini M."/>
            <person name="Chen Y."/>
            <person name="Segala C."/>
            <person name="Davenport C."/>
            <person name="Dematte L."/>
            <person name="Mraz A."/>
            <person name="Battilana J."/>
            <person name="Stormo K."/>
            <person name="Costa F."/>
            <person name="Tao Q."/>
            <person name="Si-Ammour A."/>
            <person name="Harkins T."/>
            <person name="Lackey A."/>
            <person name="Perbost C."/>
            <person name="Taillon B."/>
            <person name="Stella A."/>
            <person name="Solovyev V."/>
            <person name="Fawcett J.A."/>
            <person name="Sterck L."/>
            <person name="Vandepoele K."/>
            <person name="Grando S.M."/>
            <person name="Toppo S."/>
            <person name="Moser C."/>
            <person name="Lanchbury J."/>
            <person name="Bogden R."/>
            <person name="Skolnick M."/>
            <person name="Sgaramella V."/>
            <person name="Bhatnagar S.K."/>
            <person name="Fontana P."/>
            <person name="Gutin A."/>
            <person name="Van de Peer Y."/>
            <person name="Salamini F."/>
            <person name="Viola R."/>
        </authorList>
    </citation>
    <scope>NUCLEOTIDE SEQUENCE</scope>
</reference>
<sequence length="203" mass="22676">MAQFCDIDPSQFFLKGPLKWAAFRRLRIDGGGFWATDGTGLQDGCLAEEDSKRKTEERRKGEGDIWGETTAERKARTRGGEGGFLRERDGPEHPAKEDSFTVTAVSLTLEVDLRRLKPNKALREKGILGYEHSVLLMDPTILLFDGLTDHLDLEASDWLEETLMNPDCILVVVSHSLDFPNGVGGPDVIISIFLNSRKCRVWG</sequence>
<evidence type="ECO:0000313" key="2">
    <source>
        <dbReference type="EMBL" id="CAN77688.1"/>
    </source>
</evidence>
<dbReference type="AlphaFoldDB" id="A5C7F3"/>
<gene>
    <name evidence="2" type="ORF">VITISV_013099</name>
</gene>
<protein>
    <submittedName>
        <fullName evidence="2">Uncharacterized protein</fullName>
    </submittedName>
</protein>
<dbReference type="Gene3D" id="3.40.50.300">
    <property type="entry name" value="P-loop containing nucleotide triphosphate hydrolases"/>
    <property type="match status" value="1"/>
</dbReference>
<accession>A5C7F3</accession>
<feature type="region of interest" description="Disordered" evidence="1">
    <location>
        <begin position="46"/>
        <end position="96"/>
    </location>
</feature>
<proteinExistence type="predicted"/>
<name>A5C7F3_VITVI</name>